<evidence type="ECO:0000256" key="8">
    <source>
        <dbReference type="SAM" id="Phobius"/>
    </source>
</evidence>
<dbReference type="EC" id="2.-.-.-" evidence="10"/>
<evidence type="ECO:0000256" key="4">
    <source>
        <dbReference type="ARBA" id="ARBA00022984"/>
    </source>
</evidence>
<dbReference type="PANTHER" id="PTHR30582:SF33">
    <property type="entry name" value="EXPORTED PROTEIN"/>
    <property type="match status" value="1"/>
</dbReference>
<keyword evidence="8" id="KW-0812">Transmembrane</keyword>
<keyword evidence="8" id="KW-0472">Membrane</keyword>
<accession>A0ABU8MW04</accession>
<feature type="compositionally biased region" description="Low complexity" evidence="7">
    <location>
        <begin position="13"/>
        <end position="23"/>
    </location>
</feature>
<evidence type="ECO:0000313" key="10">
    <source>
        <dbReference type="EMBL" id="MEJ2871480.1"/>
    </source>
</evidence>
<keyword evidence="4 6" id="KW-0573">Peptidoglycan synthesis</keyword>
<dbReference type="InterPro" id="IPR005490">
    <property type="entry name" value="LD_TPept_cat_dom"/>
</dbReference>
<proteinExistence type="predicted"/>
<gene>
    <name evidence="10" type="ORF">WCD74_27220</name>
</gene>
<keyword evidence="5 6" id="KW-0961">Cell wall biogenesis/degradation</keyword>
<dbReference type="Pfam" id="PF03734">
    <property type="entry name" value="YkuD"/>
    <property type="match status" value="1"/>
</dbReference>
<evidence type="ECO:0000256" key="6">
    <source>
        <dbReference type="PROSITE-ProRule" id="PRU01373"/>
    </source>
</evidence>
<dbReference type="PANTHER" id="PTHR30582">
    <property type="entry name" value="L,D-TRANSPEPTIDASE"/>
    <property type="match status" value="1"/>
</dbReference>
<evidence type="ECO:0000259" key="9">
    <source>
        <dbReference type="PROSITE" id="PS52029"/>
    </source>
</evidence>
<dbReference type="InterPro" id="IPR038063">
    <property type="entry name" value="Transpep_catalytic_dom"/>
</dbReference>
<evidence type="ECO:0000256" key="3">
    <source>
        <dbReference type="ARBA" id="ARBA00022960"/>
    </source>
</evidence>
<keyword evidence="11" id="KW-1185">Reference proteome</keyword>
<dbReference type="Gene3D" id="2.40.440.10">
    <property type="entry name" value="L,D-transpeptidase catalytic domain-like"/>
    <property type="match status" value="1"/>
</dbReference>
<feature type="domain" description="L,D-TPase catalytic" evidence="9">
    <location>
        <begin position="91"/>
        <end position="205"/>
    </location>
</feature>
<sequence>MTADERAPRTIRRSIISTDTTSTAGRHRSVPPERPGRRRWWAGAALSGVAMVIAGAFAVPALADGSTETNPVARAAHAEPATPGTPCSISARACVDLETQRAWLIRDGEVVRGPMTISSGGEGYETPVGHSLRVYRKEADHVSGESRTPDGRPAPMPYSVFFNDGGIAFHAGDPARSSAGCVRMETDDAKAMFDDLQIGDKVQVVEGSEERTARAGS</sequence>
<keyword evidence="3 6" id="KW-0133">Cell shape</keyword>
<dbReference type="InterPro" id="IPR050979">
    <property type="entry name" value="LD-transpeptidase"/>
</dbReference>
<dbReference type="PROSITE" id="PS52029">
    <property type="entry name" value="LD_TPASE"/>
    <property type="match status" value="1"/>
</dbReference>
<comment type="caution">
    <text evidence="10">The sequence shown here is derived from an EMBL/GenBank/DDBJ whole genome shotgun (WGS) entry which is preliminary data.</text>
</comment>
<dbReference type="InterPro" id="IPR006311">
    <property type="entry name" value="TAT_signal"/>
</dbReference>
<protein>
    <submittedName>
        <fullName evidence="10">L,D-transpeptidase</fullName>
        <ecNumber evidence="10">2.-.-.-</ecNumber>
    </submittedName>
</protein>
<feature type="transmembrane region" description="Helical" evidence="8">
    <location>
        <begin position="40"/>
        <end position="63"/>
    </location>
</feature>
<evidence type="ECO:0000256" key="2">
    <source>
        <dbReference type="ARBA" id="ARBA00022679"/>
    </source>
</evidence>
<feature type="active site" description="Nucleophile" evidence="6">
    <location>
        <position position="181"/>
    </location>
</feature>
<dbReference type="EMBL" id="JBBEGN010000023">
    <property type="protein sequence ID" value="MEJ2871480.1"/>
    <property type="molecule type" value="Genomic_DNA"/>
</dbReference>
<dbReference type="PROSITE" id="PS51318">
    <property type="entry name" value="TAT"/>
    <property type="match status" value="1"/>
</dbReference>
<dbReference type="RefSeq" id="WP_337698047.1">
    <property type="nucleotide sequence ID" value="NZ_JBBEGN010000023.1"/>
</dbReference>
<keyword evidence="2 10" id="KW-0808">Transferase</keyword>
<dbReference type="SUPFAM" id="SSF141523">
    <property type="entry name" value="L,D-transpeptidase catalytic domain-like"/>
    <property type="match status" value="1"/>
</dbReference>
<dbReference type="GO" id="GO:0016740">
    <property type="term" value="F:transferase activity"/>
    <property type="evidence" value="ECO:0007669"/>
    <property type="project" value="UniProtKB-KW"/>
</dbReference>
<dbReference type="Proteomes" id="UP001385809">
    <property type="component" value="Unassembled WGS sequence"/>
</dbReference>
<evidence type="ECO:0000256" key="7">
    <source>
        <dbReference type="SAM" id="MobiDB-lite"/>
    </source>
</evidence>
<evidence type="ECO:0000313" key="11">
    <source>
        <dbReference type="Proteomes" id="UP001385809"/>
    </source>
</evidence>
<feature type="active site" description="Proton donor/acceptor" evidence="6">
    <location>
        <position position="170"/>
    </location>
</feature>
<feature type="region of interest" description="Disordered" evidence="7">
    <location>
        <begin position="1"/>
        <end position="36"/>
    </location>
</feature>
<comment type="pathway">
    <text evidence="1 6">Cell wall biogenesis; peptidoglycan biosynthesis.</text>
</comment>
<keyword evidence="8" id="KW-1133">Transmembrane helix</keyword>
<evidence type="ECO:0000256" key="1">
    <source>
        <dbReference type="ARBA" id="ARBA00004752"/>
    </source>
</evidence>
<evidence type="ECO:0000256" key="5">
    <source>
        <dbReference type="ARBA" id="ARBA00023316"/>
    </source>
</evidence>
<dbReference type="CDD" id="cd16913">
    <property type="entry name" value="YkuD_like"/>
    <property type="match status" value="1"/>
</dbReference>
<reference evidence="10 11" key="1">
    <citation type="submission" date="2024-03" db="EMBL/GenBank/DDBJ databases">
        <title>Actinomycetospora sp. OC33-EN08, a novel actinomycete isolated from wild orchid (Aerides multiflora).</title>
        <authorList>
            <person name="Suriyachadkun C."/>
        </authorList>
    </citation>
    <scope>NUCLEOTIDE SEQUENCE [LARGE SCALE GENOMIC DNA]</scope>
    <source>
        <strain evidence="10 11">OC33-EN08</strain>
    </source>
</reference>
<organism evidence="10 11">
    <name type="scientific">Actinomycetospora aurantiaca</name>
    <dbReference type="NCBI Taxonomy" id="3129233"/>
    <lineage>
        <taxon>Bacteria</taxon>
        <taxon>Bacillati</taxon>
        <taxon>Actinomycetota</taxon>
        <taxon>Actinomycetes</taxon>
        <taxon>Pseudonocardiales</taxon>
        <taxon>Pseudonocardiaceae</taxon>
        <taxon>Actinomycetospora</taxon>
    </lineage>
</organism>
<name>A0ABU8MW04_9PSEU</name>